<feature type="coiled-coil region" evidence="1">
    <location>
        <begin position="6"/>
        <end position="33"/>
    </location>
</feature>
<comment type="caution">
    <text evidence="4">The sequence shown here is derived from an EMBL/GenBank/DDBJ whole genome shotgun (WGS) entry which is preliminary data.</text>
</comment>
<keyword evidence="2" id="KW-1133">Transmembrane helix</keyword>
<evidence type="ECO:0000256" key="2">
    <source>
        <dbReference type="SAM" id="Phobius"/>
    </source>
</evidence>
<evidence type="ECO:0000256" key="1">
    <source>
        <dbReference type="SAM" id="Coils"/>
    </source>
</evidence>
<keyword evidence="2" id="KW-0812">Transmembrane</keyword>
<dbReference type="RefSeq" id="WP_256131195.1">
    <property type="nucleotide sequence ID" value="NZ_JANFXK010000003.1"/>
</dbReference>
<feature type="domain" description="DUF4190" evidence="3">
    <location>
        <begin position="43"/>
        <end position="109"/>
    </location>
</feature>
<feature type="transmembrane region" description="Helical" evidence="2">
    <location>
        <begin position="94"/>
        <end position="116"/>
    </location>
</feature>
<evidence type="ECO:0000313" key="4">
    <source>
        <dbReference type="EMBL" id="MCQ4636013.1"/>
    </source>
</evidence>
<evidence type="ECO:0000259" key="3">
    <source>
        <dbReference type="Pfam" id="PF13828"/>
    </source>
</evidence>
<dbReference type="InterPro" id="IPR025241">
    <property type="entry name" value="DUF4190"/>
</dbReference>
<protein>
    <submittedName>
        <fullName evidence="4">DUF4190 domain-containing protein</fullName>
    </submittedName>
</protein>
<dbReference type="EMBL" id="JANFXK010000003">
    <property type="protein sequence ID" value="MCQ4636013.1"/>
    <property type="molecule type" value="Genomic_DNA"/>
</dbReference>
<reference evidence="4 5" key="1">
    <citation type="submission" date="2022-06" db="EMBL/GenBank/DDBJ databases">
        <title>Isolation of gut microbiota from human fecal samples.</title>
        <authorList>
            <person name="Pamer E.G."/>
            <person name="Barat B."/>
            <person name="Waligurski E."/>
            <person name="Medina S."/>
            <person name="Paddock L."/>
            <person name="Mostad J."/>
        </authorList>
    </citation>
    <scope>NUCLEOTIDE SEQUENCE [LARGE SCALE GENOMIC DNA]</scope>
    <source>
        <strain evidence="4 5">SL.3.17</strain>
    </source>
</reference>
<feature type="transmembrane region" description="Helical" evidence="2">
    <location>
        <begin position="44"/>
        <end position="74"/>
    </location>
</feature>
<accession>A0ABT1RLF6</accession>
<keyword evidence="2" id="KW-0472">Membrane</keyword>
<evidence type="ECO:0000313" key="5">
    <source>
        <dbReference type="Proteomes" id="UP001524502"/>
    </source>
</evidence>
<keyword evidence="1" id="KW-0175">Coiled coil</keyword>
<organism evidence="4 5">
    <name type="scientific">Anaerovorax odorimutans</name>
    <dbReference type="NCBI Taxonomy" id="109327"/>
    <lineage>
        <taxon>Bacteria</taxon>
        <taxon>Bacillati</taxon>
        <taxon>Bacillota</taxon>
        <taxon>Clostridia</taxon>
        <taxon>Peptostreptococcales</taxon>
        <taxon>Anaerovoracaceae</taxon>
        <taxon>Anaerovorax</taxon>
    </lineage>
</organism>
<proteinExistence type="predicted"/>
<gene>
    <name evidence="4" type="ORF">NE619_04680</name>
</gene>
<dbReference type="Pfam" id="PF13828">
    <property type="entry name" value="DUF4190"/>
    <property type="match status" value="1"/>
</dbReference>
<name>A0ABT1RLF6_9FIRM</name>
<dbReference type="Proteomes" id="UP001524502">
    <property type="component" value="Unassembled WGS sequence"/>
</dbReference>
<keyword evidence="5" id="KW-1185">Reference proteome</keyword>
<sequence length="117" mass="12719">MEDKKRTNEDVNLVNENEEVERLIEEVEEAKGTVYRQAMSEKAVIAFTLGVLSILFIWLFVFAAPVLGAVGIVFGIQARTEAKKTAYGGNGMATVGLVCSIVALVVSVVKILYVLVL</sequence>